<accession>A0A8T8E890</accession>
<dbReference type="SUPFAM" id="SSF57783">
    <property type="entry name" value="Zinc beta-ribbon"/>
    <property type="match status" value="1"/>
</dbReference>
<dbReference type="Pfam" id="PF08271">
    <property type="entry name" value="Zn_Ribbon_TF"/>
    <property type="match status" value="1"/>
</dbReference>
<dbReference type="GeneID" id="96090996"/>
<organism evidence="3 4">
    <name type="scientific">Haloterrigena salifodinae</name>
    <dbReference type="NCBI Taxonomy" id="2675099"/>
    <lineage>
        <taxon>Archaea</taxon>
        <taxon>Methanobacteriati</taxon>
        <taxon>Methanobacteriota</taxon>
        <taxon>Stenosarchaea group</taxon>
        <taxon>Halobacteria</taxon>
        <taxon>Halobacteriales</taxon>
        <taxon>Natrialbaceae</taxon>
        <taxon>Haloterrigena</taxon>
    </lineage>
</organism>
<evidence type="ECO:0000313" key="3">
    <source>
        <dbReference type="EMBL" id="QRV17750.1"/>
    </source>
</evidence>
<dbReference type="InterPro" id="IPR013137">
    <property type="entry name" value="Znf_TFIIB"/>
</dbReference>
<geneLocation type="plasmid" evidence="3 4">
    <name>pHTS220</name>
</geneLocation>
<dbReference type="EMBL" id="CP069191">
    <property type="protein sequence ID" value="QRV17750.1"/>
    <property type="molecule type" value="Genomic_DNA"/>
</dbReference>
<evidence type="ECO:0000313" key="4">
    <source>
        <dbReference type="Proteomes" id="UP000637819"/>
    </source>
</evidence>
<feature type="compositionally biased region" description="Basic and acidic residues" evidence="1">
    <location>
        <begin position="52"/>
        <end position="64"/>
    </location>
</feature>
<sequence length="78" mass="8460">MATRDIYTTTCDDGVQTTTTTCPDCGGSVRTTGCETVCEKCGLILEDTHLDRGPDWGRHDEQGSEKQTGAPLTLTRHD</sequence>
<evidence type="ECO:0000256" key="1">
    <source>
        <dbReference type="SAM" id="MobiDB-lite"/>
    </source>
</evidence>
<keyword evidence="3" id="KW-0614">Plasmid</keyword>
<feature type="domain" description="TFIIB-type" evidence="2">
    <location>
        <begin position="21"/>
        <end position="57"/>
    </location>
</feature>
<protein>
    <recommendedName>
        <fullName evidence="2">TFIIB-type domain-containing protein</fullName>
    </recommendedName>
</protein>
<dbReference type="KEGG" id="hsal:JMJ58_22510"/>
<keyword evidence="4" id="KW-1185">Reference proteome</keyword>
<evidence type="ECO:0000259" key="2">
    <source>
        <dbReference type="Pfam" id="PF08271"/>
    </source>
</evidence>
<reference evidence="3 4" key="1">
    <citation type="submission" date="2021-01" db="EMBL/GenBank/DDBJ databases">
        <title>Genome Sequence and Methylation Pattern of Haloterrigena salifodinae BOL5-1, An Extremely Halophilic Archaeon from a Bolivian Salt Mine.</title>
        <authorList>
            <person name="DasSarma P."/>
            <person name="Anton B.P."/>
            <person name="DasSarma S.L."/>
            <person name="von Ehrenheim H.A.L."/>
            <person name="Martinez F.L."/>
            <person name="Guzman D."/>
            <person name="Roberts R.J."/>
            <person name="DasSarma S."/>
        </authorList>
    </citation>
    <scope>NUCLEOTIDE SEQUENCE [LARGE SCALE GENOMIC DNA]</scope>
    <source>
        <strain evidence="3 4">BOL5-1</strain>
        <plasmid evidence="3 4">pHTS220</plasmid>
    </source>
</reference>
<dbReference type="AlphaFoldDB" id="A0A8T8E890"/>
<proteinExistence type="predicted"/>
<dbReference type="OrthoDB" id="7429at2157"/>
<dbReference type="Gene3D" id="1.10.472.170">
    <property type="match status" value="1"/>
</dbReference>
<dbReference type="RefSeq" id="WP_204749704.1">
    <property type="nucleotide sequence ID" value="NZ_CP069191.1"/>
</dbReference>
<gene>
    <name evidence="3" type="ORF">JMJ58_22510</name>
</gene>
<name>A0A8T8E890_9EURY</name>
<dbReference type="Proteomes" id="UP000637819">
    <property type="component" value="Plasmid pHTS220"/>
</dbReference>
<feature type="region of interest" description="Disordered" evidence="1">
    <location>
        <begin position="52"/>
        <end position="78"/>
    </location>
</feature>